<feature type="chain" id="PRO_5002161150" evidence="1">
    <location>
        <begin position="21"/>
        <end position="114"/>
    </location>
</feature>
<evidence type="ECO:0000313" key="2">
    <source>
        <dbReference type="EMBL" id="KIM22051.1"/>
    </source>
</evidence>
<keyword evidence="3" id="KW-1185">Reference proteome</keyword>
<dbReference type="HOGENOM" id="CLU_2122602_0_0_1"/>
<reference evidence="3" key="2">
    <citation type="submission" date="2015-01" db="EMBL/GenBank/DDBJ databases">
        <title>Evolutionary Origins and Diversification of the Mycorrhizal Mutualists.</title>
        <authorList>
            <consortium name="DOE Joint Genome Institute"/>
            <consortium name="Mycorrhizal Genomics Consortium"/>
            <person name="Kohler A."/>
            <person name="Kuo A."/>
            <person name="Nagy L.G."/>
            <person name="Floudas D."/>
            <person name="Copeland A."/>
            <person name="Barry K.W."/>
            <person name="Cichocki N."/>
            <person name="Veneault-Fourrey C."/>
            <person name="LaButti K."/>
            <person name="Lindquist E.A."/>
            <person name="Lipzen A."/>
            <person name="Lundell T."/>
            <person name="Morin E."/>
            <person name="Murat C."/>
            <person name="Riley R."/>
            <person name="Ohm R."/>
            <person name="Sun H."/>
            <person name="Tunlid A."/>
            <person name="Henrissat B."/>
            <person name="Grigoriev I.V."/>
            <person name="Hibbett D.S."/>
            <person name="Martin F."/>
        </authorList>
    </citation>
    <scope>NUCLEOTIDE SEQUENCE [LARGE SCALE GENOMIC DNA]</scope>
    <source>
        <strain evidence="3">MAFF 305830</strain>
    </source>
</reference>
<feature type="signal peptide" evidence="1">
    <location>
        <begin position="1"/>
        <end position="20"/>
    </location>
</feature>
<accession>A0A0C3AS12</accession>
<name>A0A0C3AS12_SERVB</name>
<organism evidence="2 3">
    <name type="scientific">Serendipita vermifera MAFF 305830</name>
    <dbReference type="NCBI Taxonomy" id="933852"/>
    <lineage>
        <taxon>Eukaryota</taxon>
        <taxon>Fungi</taxon>
        <taxon>Dikarya</taxon>
        <taxon>Basidiomycota</taxon>
        <taxon>Agaricomycotina</taxon>
        <taxon>Agaricomycetes</taxon>
        <taxon>Sebacinales</taxon>
        <taxon>Serendipitaceae</taxon>
        <taxon>Serendipita</taxon>
    </lineage>
</organism>
<reference evidence="2 3" key="1">
    <citation type="submission" date="2014-04" db="EMBL/GenBank/DDBJ databases">
        <authorList>
            <consortium name="DOE Joint Genome Institute"/>
            <person name="Kuo A."/>
            <person name="Zuccaro A."/>
            <person name="Kohler A."/>
            <person name="Nagy L.G."/>
            <person name="Floudas D."/>
            <person name="Copeland A."/>
            <person name="Barry K.W."/>
            <person name="Cichocki N."/>
            <person name="Veneault-Fourrey C."/>
            <person name="LaButti K."/>
            <person name="Lindquist E.A."/>
            <person name="Lipzen A."/>
            <person name="Lundell T."/>
            <person name="Morin E."/>
            <person name="Murat C."/>
            <person name="Sun H."/>
            <person name="Tunlid A."/>
            <person name="Henrissat B."/>
            <person name="Grigoriev I.V."/>
            <person name="Hibbett D.S."/>
            <person name="Martin F."/>
            <person name="Nordberg H.P."/>
            <person name="Cantor M.N."/>
            <person name="Hua S.X."/>
        </authorList>
    </citation>
    <scope>NUCLEOTIDE SEQUENCE [LARGE SCALE GENOMIC DNA]</scope>
    <source>
        <strain evidence="2 3">MAFF 305830</strain>
    </source>
</reference>
<dbReference type="AlphaFoldDB" id="A0A0C3AS12"/>
<sequence>MRLALIASIVSASLSQSVFALMVERASLDGLEPFLGVPSQVIQGEYAAISMANPPQAISKITLNLKAPNVRKQERLPLSLQHDSASLDKRFLNLLEGAWSNSIIKLATGLYFCM</sequence>
<gene>
    <name evidence="2" type="ORF">M408DRAFT_29058</name>
</gene>
<proteinExistence type="predicted"/>
<dbReference type="Proteomes" id="UP000054097">
    <property type="component" value="Unassembled WGS sequence"/>
</dbReference>
<evidence type="ECO:0000313" key="3">
    <source>
        <dbReference type="Proteomes" id="UP000054097"/>
    </source>
</evidence>
<protein>
    <submittedName>
        <fullName evidence="2">Uncharacterized protein</fullName>
    </submittedName>
</protein>
<evidence type="ECO:0000256" key="1">
    <source>
        <dbReference type="SAM" id="SignalP"/>
    </source>
</evidence>
<dbReference type="EMBL" id="KN824365">
    <property type="protein sequence ID" value="KIM22051.1"/>
    <property type="molecule type" value="Genomic_DNA"/>
</dbReference>
<keyword evidence="1" id="KW-0732">Signal</keyword>